<keyword evidence="2" id="KW-0808">Transferase</keyword>
<feature type="domain" description="Carbohydrate kinase PfkB" evidence="6">
    <location>
        <begin position="32"/>
        <end position="296"/>
    </location>
</feature>
<dbReference type="SMR" id="A9WA93"/>
<dbReference type="CDD" id="cd01937">
    <property type="entry name" value="ribokinase_group_D"/>
    <property type="match status" value="1"/>
</dbReference>
<dbReference type="GO" id="GO:0016301">
    <property type="term" value="F:kinase activity"/>
    <property type="evidence" value="ECO:0007669"/>
    <property type="project" value="UniProtKB-KW"/>
</dbReference>
<dbReference type="InParanoid" id="A9WA93"/>
<organism evidence="7 8">
    <name type="scientific">Chloroflexus aurantiacus (strain ATCC 29366 / DSM 635 / J-10-fl)</name>
    <dbReference type="NCBI Taxonomy" id="324602"/>
    <lineage>
        <taxon>Bacteria</taxon>
        <taxon>Bacillati</taxon>
        <taxon>Chloroflexota</taxon>
        <taxon>Chloroflexia</taxon>
        <taxon>Chloroflexales</taxon>
        <taxon>Chloroflexineae</taxon>
        <taxon>Chloroflexaceae</taxon>
        <taxon>Chloroflexus</taxon>
    </lineage>
</organism>
<accession>A9WA93</accession>
<reference evidence="8" key="1">
    <citation type="journal article" date="2011" name="BMC Genomics">
        <title>Complete genome sequence of the filamentous anoxygenic phototrophic bacterium Chloroflexus aurantiacus.</title>
        <authorList>
            <person name="Tang K.H."/>
            <person name="Barry K."/>
            <person name="Chertkov O."/>
            <person name="Dalin E."/>
            <person name="Han C.S."/>
            <person name="Hauser L.J."/>
            <person name="Honchak B.M."/>
            <person name="Karbach L.E."/>
            <person name="Land M.L."/>
            <person name="Lapidus A."/>
            <person name="Larimer F.W."/>
            <person name="Mikhailova N."/>
            <person name="Pitluck S."/>
            <person name="Pierson B.K."/>
            <person name="Blankenship R.E."/>
        </authorList>
    </citation>
    <scope>NUCLEOTIDE SEQUENCE [LARGE SCALE GENOMIC DNA]</scope>
    <source>
        <strain evidence="8">ATCC 29366 / DSM 635 / J-10-fl</strain>
    </source>
</reference>
<dbReference type="HOGENOM" id="CLU_065902_1_0_0"/>
<gene>
    <name evidence="7" type="ordered locus">Caur_1424</name>
</gene>
<dbReference type="PANTHER" id="PTHR43085:SF1">
    <property type="entry name" value="PSEUDOURIDINE KINASE-RELATED"/>
    <property type="match status" value="1"/>
</dbReference>
<sequence>MIVCLGIVSGNRMTMIVAFGNPVYDEIITPVVSTGGRVLSGCSTNACLALSRLGRTTALVGRVGPDYADRFQSDLLRYGITPFVSLSAQTGGFKLVYDTRGDRTLDVLGVAEPIQTVPDIVTSASAVIVGPILQETPLDLIRSIRDRTDAPIFLDPQGLLRRFGVDGRIEHFLPDDFAAIAPLCHVIKANEVETKVITGIDPRVDPAAAARRLRETGCAIAIVTIAEAGSHIDDGERSIPVPAYATDARDPTGAGDTYMAGFIHSYLSAPHDLFRAGCTGAATASIWIEYTGPDAPISLGEVERRTMSLLLQSKL</sequence>
<dbReference type="InterPro" id="IPR029056">
    <property type="entry name" value="Ribokinase-like"/>
</dbReference>
<dbReference type="Pfam" id="PF00294">
    <property type="entry name" value="PfkB"/>
    <property type="match status" value="1"/>
</dbReference>
<dbReference type="eggNOG" id="COG0524">
    <property type="taxonomic scope" value="Bacteria"/>
</dbReference>
<dbReference type="InterPro" id="IPR050306">
    <property type="entry name" value="PfkB_Carbo_kinase"/>
</dbReference>
<proteinExistence type="inferred from homology"/>
<keyword evidence="5" id="KW-0067">ATP-binding</keyword>
<dbReference type="STRING" id="324602.Caur_1424"/>
<dbReference type="Proteomes" id="UP000002008">
    <property type="component" value="Chromosome"/>
</dbReference>
<dbReference type="SUPFAM" id="SSF53613">
    <property type="entry name" value="Ribokinase-like"/>
    <property type="match status" value="1"/>
</dbReference>
<name>A9WA93_CHLAA</name>
<dbReference type="EnsemblBacteria" id="ABY34652">
    <property type="protein sequence ID" value="ABY34652"/>
    <property type="gene ID" value="Caur_1424"/>
</dbReference>
<keyword evidence="3" id="KW-0547">Nucleotide-binding</keyword>
<dbReference type="PATRIC" id="fig|324602.8.peg.1619"/>
<evidence type="ECO:0000259" key="6">
    <source>
        <dbReference type="Pfam" id="PF00294"/>
    </source>
</evidence>
<evidence type="ECO:0000256" key="3">
    <source>
        <dbReference type="ARBA" id="ARBA00022741"/>
    </source>
</evidence>
<dbReference type="PROSITE" id="PS00584">
    <property type="entry name" value="PFKB_KINASES_2"/>
    <property type="match status" value="1"/>
</dbReference>
<dbReference type="KEGG" id="cau:Caur_1424"/>
<evidence type="ECO:0000256" key="4">
    <source>
        <dbReference type="ARBA" id="ARBA00022777"/>
    </source>
</evidence>
<evidence type="ECO:0000256" key="2">
    <source>
        <dbReference type="ARBA" id="ARBA00022679"/>
    </source>
</evidence>
<evidence type="ECO:0000313" key="7">
    <source>
        <dbReference type="EMBL" id="ABY34652.1"/>
    </source>
</evidence>
<dbReference type="GO" id="GO:0005524">
    <property type="term" value="F:ATP binding"/>
    <property type="evidence" value="ECO:0007669"/>
    <property type="project" value="UniProtKB-KW"/>
</dbReference>
<dbReference type="PANTHER" id="PTHR43085">
    <property type="entry name" value="HEXOKINASE FAMILY MEMBER"/>
    <property type="match status" value="1"/>
</dbReference>
<dbReference type="AlphaFoldDB" id="A9WA93"/>
<comment type="similarity">
    <text evidence="1">Belongs to the carbohydrate kinase PfkB family.</text>
</comment>
<dbReference type="EMBL" id="CP000909">
    <property type="protein sequence ID" value="ABY34652.1"/>
    <property type="molecule type" value="Genomic_DNA"/>
</dbReference>
<dbReference type="InterPro" id="IPR016831">
    <property type="entry name" value="PPi-dep_kinase"/>
</dbReference>
<dbReference type="InterPro" id="IPR002173">
    <property type="entry name" value="Carboh/pur_kinase_PfkB_CS"/>
</dbReference>
<protein>
    <submittedName>
        <fullName evidence="7">PfkB domain protein</fullName>
    </submittedName>
</protein>
<evidence type="ECO:0000256" key="5">
    <source>
        <dbReference type="ARBA" id="ARBA00022840"/>
    </source>
</evidence>
<keyword evidence="4" id="KW-0418">Kinase</keyword>
<keyword evidence="8" id="KW-1185">Reference proteome</keyword>
<evidence type="ECO:0000313" key="8">
    <source>
        <dbReference type="Proteomes" id="UP000002008"/>
    </source>
</evidence>
<evidence type="ECO:0000256" key="1">
    <source>
        <dbReference type="ARBA" id="ARBA00010688"/>
    </source>
</evidence>
<dbReference type="Gene3D" id="3.40.1190.20">
    <property type="match status" value="1"/>
</dbReference>
<dbReference type="InterPro" id="IPR011611">
    <property type="entry name" value="PfkB_dom"/>
</dbReference>